<evidence type="ECO:0000256" key="1">
    <source>
        <dbReference type="SAM" id="Coils"/>
    </source>
</evidence>
<evidence type="ECO:0000313" key="6">
    <source>
        <dbReference type="Proteomes" id="UP000799779"/>
    </source>
</evidence>
<evidence type="ECO:0000259" key="3">
    <source>
        <dbReference type="Pfam" id="PF15456"/>
    </source>
</evidence>
<feature type="compositionally biased region" description="Basic and acidic residues" evidence="2">
    <location>
        <begin position="548"/>
        <end position="572"/>
    </location>
</feature>
<feature type="domain" description="DUF7801" evidence="4">
    <location>
        <begin position="671"/>
        <end position="821"/>
    </location>
</feature>
<feature type="compositionally biased region" description="Polar residues" evidence="2">
    <location>
        <begin position="333"/>
        <end position="344"/>
    </location>
</feature>
<dbReference type="Pfam" id="PF25078">
    <property type="entry name" value="DUF7801"/>
    <property type="match status" value="1"/>
</dbReference>
<feature type="compositionally biased region" description="Basic and acidic residues" evidence="2">
    <location>
        <begin position="184"/>
        <end position="197"/>
    </location>
</feature>
<feature type="coiled-coil region" evidence="1">
    <location>
        <begin position="728"/>
        <end position="818"/>
    </location>
</feature>
<dbReference type="OrthoDB" id="5569911at2759"/>
<feature type="region of interest" description="Disordered" evidence="2">
    <location>
        <begin position="1"/>
        <end position="33"/>
    </location>
</feature>
<feature type="compositionally biased region" description="Polar residues" evidence="2">
    <location>
        <begin position="1"/>
        <end position="14"/>
    </location>
</feature>
<name>A0A6A5WS19_9PLEO</name>
<sequence>MTNNTNGLRSQYPYNNGEPLSPRPLYDFPSPTSNYPSGAVASPGYYPFAYQNTPRFGGSAFIPPSDVFLDGRGGSVQEPSMDARRALSKRTSEALQSDPVAMHLLVETALGDSQHFQVLSIEEVEALKQEQKALNARLNSSRRKLESETKIRDAAQSLARLTAKQEKGHRRGLSSRGSAAAKDTLVRSEEQLKASGKKVEDLAREVLEIEPRMQAIDSQLLMHTAGILQLSHGHSKRGSRFSNGAQRPDSPASLYGPNTNLNGRPKNEDNFDDRSLYRSPDNLDNLMNALQNGSYQQTESLERQNQLQAVTATEKRLTELNERMRELIVQANPERNQQYSQPPQISADPSDVSGLDRQLDYLDQGLRDVGAEQINIRNNSKHSLNAVEGRLEGINNQLYSLISKSEDANAERFPAPPRIQGGGSQEQLNYVEDAFYHVEELLNWTNQQLQESLSKPPANNLDPQYEATIMGLWSIIKAGEDEARYIKRQRREMLASDPSNDEELSADEDYNENEEFSLGAFSAKVQLLYSQRSSLKEKSGILHRQIKQQRELNSRSDAQKEEEFGRLNDEAQRARNEKIAAERELERAVNQLRQFDEQESARNMGREAESRAIQEAQERCNTLEAQLREAQDKGRNDATSLAQSSARMNELTAALQAATWEKQAAEARHIEVTKTLTTKEQDFQDLEGEIIRLKSELTIAQAELDGAYGTRAERAAESAANPTIKKELDQLAEKNASLLLEIQGLQKAAEAASHSEVEARDSERNLKAELSGMTAEYEALTRDAIQTERDRETLETTIDNLRNNIEKLELQLTDEKVRWIGVTSPGQAQDTSVTLSAMRSEFKKMMRDKTAEGMKLLRAEQEERRKLEAMIRGLRKDANVPTTPQKSSLSKAWPAPA</sequence>
<feature type="domain" description="Up-regulated during septation protein 1" evidence="3">
    <location>
        <begin position="102"/>
        <end position="230"/>
    </location>
</feature>
<organism evidence="5 6">
    <name type="scientific">Amniculicola lignicola CBS 123094</name>
    <dbReference type="NCBI Taxonomy" id="1392246"/>
    <lineage>
        <taxon>Eukaryota</taxon>
        <taxon>Fungi</taxon>
        <taxon>Dikarya</taxon>
        <taxon>Ascomycota</taxon>
        <taxon>Pezizomycotina</taxon>
        <taxon>Dothideomycetes</taxon>
        <taxon>Pleosporomycetidae</taxon>
        <taxon>Pleosporales</taxon>
        <taxon>Amniculicolaceae</taxon>
        <taxon>Amniculicola</taxon>
    </lineage>
</organism>
<feature type="region of interest" description="Disordered" evidence="2">
    <location>
        <begin position="592"/>
        <end position="613"/>
    </location>
</feature>
<dbReference type="EMBL" id="ML977580">
    <property type="protein sequence ID" value="KAF2001865.1"/>
    <property type="molecule type" value="Genomic_DNA"/>
</dbReference>
<dbReference type="Pfam" id="PF15456">
    <property type="entry name" value="Uds1"/>
    <property type="match status" value="1"/>
</dbReference>
<feature type="region of interest" description="Disordered" evidence="2">
    <location>
        <begin position="546"/>
        <end position="572"/>
    </location>
</feature>
<dbReference type="InterPro" id="IPR056703">
    <property type="entry name" value="DUF7801"/>
</dbReference>
<feature type="coiled-coil region" evidence="1">
    <location>
        <begin position="121"/>
        <end position="148"/>
    </location>
</feature>
<feature type="compositionally biased region" description="Polar residues" evidence="2">
    <location>
        <begin position="880"/>
        <end position="890"/>
    </location>
</feature>
<gene>
    <name evidence="5" type="ORF">P154DRAFT_489305</name>
</gene>
<feature type="region of interest" description="Disordered" evidence="2">
    <location>
        <begin position="332"/>
        <end position="353"/>
    </location>
</feature>
<evidence type="ECO:0000313" key="5">
    <source>
        <dbReference type="EMBL" id="KAF2001865.1"/>
    </source>
</evidence>
<reference evidence="5" key="1">
    <citation type="journal article" date="2020" name="Stud. Mycol.">
        <title>101 Dothideomycetes genomes: a test case for predicting lifestyles and emergence of pathogens.</title>
        <authorList>
            <person name="Haridas S."/>
            <person name="Albert R."/>
            <person name="Binder M."/>
            <person name="Bloem J."/>
            <person name="Labutti K."/>
            <person name="Salamov A."/>
            <person name="Andreopoulos B."/>
            <person name="Baker S."/>
            <person name="Barry K."/>
            <person name="Bills G."/>
            <person name="Bluhm B."/>
            <person name="Cannon C."/>
            <person name="Castanera R."/>
            <person name="Culley D."/>
            <person name="Daum C."/>
            <person name="Ezra D."/>
            <person name="Gonzalez J."/>
            <person name="Henrissat B."/>
            <person name="Kuo A."/>
            <person name="Liang C."/>
            <person name="Lipzen A."/>
            <person name="Lutzoni F."/>
            <person name="Magnuson J."/>
            <person name="Mondo S."/>
            <person name="Nolan M."/>
            <person name="Ohm R."/>
            <person name="Pangilinan J."/>
            <person name="Park H.-J."/>
            <person name="Ramirez L."/>
            <person name="Alfaro M."/>
            <person name="Sun H."/>
            <person name="Tritt A."/>
            <person name="Yoshinaga Y."/>
            <person name="Zwiers L.-H."/>
            <person name="Turgeon B."/>
            <person name="Goodwin S."/>
            <person name="Spatafora J."/>
            <person name="Crous P."/>
            <person name="Grigoriev I."/>
        </authorList>
    </citation>
    <scope>NUCLEOTIDE SEQUENCE</scope>
    <source>
        <strain evidence="5">CBS 123094</strain>
    </source>
</reference>
<feature type="compositionally biased region" description="Basic and acidic residues" evidence="2">
    <location>
        <begin position="265"/>
        <end position="276"/>
    </location>
</feature>
<feature type="region of interest" description="Disordered" evidence="2">
    <location>
        <begin position="872"/>
        <end position="897"/>
    </location>
</feature>
<feature type="compositionally biased region" description="Basic and acidic residues" evidence="2">
    <location>
        <begin position="594"/>
        <end position="613"/>
    </location>
</feature>
<dbReference type="InterPro" id="IPR029191">
    <property type="entry name" value="Uds1"/>
</dbReference>
<feature type="region of interest" description="Disordered" evidence="2">
    <location>
        <begin position="162"/>
        <end position="197"/>
    </location>
</feature>
<evidence type="ECO:0000256" key="2">
    <source>
        <dbReference type="SAM" id="MobiDB-lite"/>
    </source>
</evidence>
<keyword evidence="6" id="KW-1185">Reference proteome</keyword>
<evidence type="ECO:0000259" key="4">
    <source>
        <dbReference type="Pfam" id="PF25078"/>
    </source>
</evidence>
<accession>A0A6A5WS19</accession>
<dbReference type="AlphaFoldDB" id="A0A6A5WS19"/>
<protein>
    <submittedName>
        <fullName evidence="5">Uncharacterized protein</fullName>
    </submittedName>
</protein>
<feature type="region of interest" description="Disordered" evidence="2">
    <location>
        <begin position="231"/>
        <end position="287"/>
    </location>
</feature>
<feature type="coiled-coil region" evidence="1">
    <location>
        <begin position="303"/>
        <end position="330"/>
    </location>
</feature>
<proteinExistence type="predicted"/>
<dbReference type="Proteomes" id="UP000799779">
    <property type="component" value="Unassembled WGS sequence"/>
</dbReference>
<keyword evidence="1" id="KW-0175">Coiled coil</keyword>